<organism evidence="2">
    <name type="scientific">Cladocopium goreaui</name>
    <dbReference type="NCBI Taxonomy" id="2562237"/>
    <lineage>
        <taxon>Eukaryota</taxon>
        <taxon>Sar</taxon>
        <taxon>Alveolata</taxon>
        <taxon>Dinophyceae</taxon>
        <taxon>Suessiales</taxon>
        <taxon>Symbiodiniaceae</taxon>
        <taxon>Cladocopium</taxon>
    </lineage>
</organism>
<evidence type="ECO:0000313" key="2">
    <source>
        <dbReference type="EMBL" id="CAI4020243.1"/>
    </source>
</evidence>
<dbReference type="EMBL" id="CAMXCT010006799">
    <property type="protein sequence ID" value="CAI4020243.1"/>
    <property type="molecule type" value="Genomic_DNA"/>
</dbReference>
<keyword evidence="4" id="KW-1185">Reference proteome</keyword>
<comment type="caution">
    <text evidence="2">The sequence shown here is derived from an EMBL/GenBank/DDBJ whole genome shotgun (WGS) entry which is preliminary data.</text>
</comment>
<gene>
    <name evidence="2" type="ORF">C1SCF055_LOCUS44680</name>
</gene>
<feature type="transmembrane region" description="Helical" evidence="1">
    <location>
        <begin position="68"/>
        <end position="86"/>
    </location>
</feature>
<proteinExistence type="predicted"/>
<accession>A0A9P1M5X5</accession>
<feature type="transmembrane region" description="Helical" evidence="1">
    <location>
        <begin position="432"/>
        <end position="450"/>
    </location>
</feature>
<dbReference type="Proteomes" id="UP001152797">
    <property type="component" value="Unassembled WGS sequence"/>
</dbReference>
<evidence type="ECO:0000313" key="4">
    <source>
        <dbReference type="Proteomes" id="UP001152797"/>
    </source>
</evidence>
<evidence type="ECO:0000256" key="1">
    <source>
        <dbReference type="SAM" id="Phobius"/>
    </source>
</evidence>
<feature type="transmembrane region" description="Helical" evidence="1">
    <location>
        <begin position="98"/>
        <end position="124"/>
    </location>
</feature>
<feature type="transmembrane region" description="Helical" evidence="1">
    <location>
        <begin position="315"/>
        <end position="335"/>
    </location>
</feature>
<reference evidence="2" key="1">
    <citation type="submission" date="2022-10" db="EMBL/GenBank/DDBJ databases">
        <authorList>
            <person name="Chen Y."/>
            <person name="Dougan E. K."/>
            <person name="Chan C."/>
            <person name="Rhodes N."/>
            <person name="Thang M."/>
        </authorList>
    </citation>
    <scope>NUCLEOTIDE SEQUENCE</scope>
</reference>
<feature type="transmembrane region" description="Helical" evidence="1">
    <location>
        <begin position="284"/>
        <end position="303"/>
    </location>
</feature>
<feature type="transmembrane region" description="Helical" evidence="1">
    <location>
        <begin position="227"/>
        <end position="248"/>
    </location>
</feature>
<dbReference type="AlphaFoldDB" id="A0A9P1M5X5"/>
<keyword evidence="1" id="KW-0812">Transmembrane</keyword>
<name>A0A9P1M5X5_9DINO</name>
<dbReference type="EMBL" id="CAMXCT030006799">
    <property type="protein sequence ID" value="CAL4807555.1"/>
    <property type="molecule type" value="Genomic_DNA"/>
</dbReference>
<sequence>MEVGAACAAAGAAGLHLAGYNRANYFENLHLKQSRNFRKQQIVHSQADLFRADVEQAIGASSAVQDRLIVVSALLLGVTAHTNGWNLAANTRSFLQDIFYLCIGNAFLYFLVSLIASISANILARKCQKELLNNCVRPPFAEMMRDVDLAAELESAEAFERQGVSQVLRIPGADQLSGKKWESEEDWSKSSTNASMAYLIEQQISNELTFMEMQHDWDELQTYTPYFLVWGLRSLLNSFGFFALSHTYRAQKPYGFQVHIFYVIVVAGLSFISERLMATSRRVFALEIVALILCHVLCFYIAYQDRSSSEKLNFHSFNTCVLVAYAAQLVTVAIAQFRFAANAQNLDPTQGVSADVMSEGFFQSFCSTLTRGDSNFSLASSEYSMAPELVSAIRSEGDTKSIKLPRSQHSQNNVLNERWQHLSFVRIYVRKFCIFAGWAVIAVWLGAVIVQSGRVIKGIHRTEMELKDPLKPRRLDFAGADAADAVTVAVEVDGNRQLLRDLKTKTVAQLLEHVQPLTFWQRLQGKRLAVRDEEGVELSGLLPLESLAEHKLSIRVEAL</sequence>
<dbReference type="EMBL" id="CAMXCT020006799">
    <property type="protein sequence ID" value="CAL1173618.1"/>
    <property type="molecule type" value="Genomic_DNA"/>
</dbReference>
<keyword evidence="1" id="KW-1133">Transmembrane helix</keyword>
<dbReference type="OrthoDB" id="478097at2759"/>
<feature type="transmembrane region" description="Helical" evidence="1">
    <location>
        <begin position="254"/>
        <end position="272"/>
    </location>
</feature>
<keyword evidence="1" id="KW-0472">Membrane</keyword>
<evidence type="ECO:0000313" key="3">
    <source>
        <dbReference type="EMBL" id="CAL1173618.1"/>
    </source>
</evidence>
<reference evidence="3" key="2">
    <citation type="submission" date="2024-04" db="EMBL/GenBank/DDBJ databases">
        <authorList>
            <person name="Chen Y."/>
            <person name="Shah S."/>
            <person name="Dougan E. K."/>
            <person name="Thang M."/>
            <person name="Chan C."/>
        </authorList>
    </citation>
    <scope>NUCLEOTIDE SEQUENCE [LARGE SCALE GENOMIC DNA]</scope>
</reference>
<protein>
    <submittedName>
        <fullName evidence="2">Uncharacterized protein</fullName>
    </submittedName>
</protein>